<evidence type="ECO:0000256" key="3">
    <source>
        <dbReference type="ARBA" id="ARBA00023163"/>
    </source>
</evidence>
<dbReference type="AlphaFoldDB" id="A0A7X8MYW8"/>
<dbReference type="InterPro" id="IPR018062">
    <property type="entry name" value="HTH_AraC-typ_CS"/>
</dbReference>
<dbReference type="PANTHER" id="PTHR46796">
    <property type="entry name" value="HTH-TYPE TRANSCRIPTIONAL ACTIVATOR RHAS-RELATED"/>
    <property type="match status" value="1"/>
</dbReference>
<dbReference type="Pfam" id="PF14525">
    <property type="entry name" value="AraC_binding_2"/>
    <property type="match status" value="1"/>
</dbReference>
<sequence>MSGQPAGGLRSTSHVSFTDAAVFGENITRVYRPVFDDDEGRQANVETVDRPGQRGFRASLSAHELDGVVLSTVDVTGHEVDYQGTVDPDDSALKIYYVSSGTAVIRQEGREQIVEAGQLGVHDSMQPYQIWTETGFDSLVMVVPKTRLLSLGTGYADLSAARFTAGEGAGCLVLPYLQGLAGGLDEVIRGQGRQIVRSTVDLLTMLFSSAVGTVPEEPELRRARQREEILGWIREHLLDADLSPGRIAAAHLMSTRALHALFAEAGTTVGTVVRQSRLERARELLVLHPGWTLAEVGRWSGFADPSYFSRVFRQEFGMSPGQFRAAGRATDQSPAR</sequence>
<dbReference type="GO" id="GO:0003700">
    <property type="term" value="F:DNA-binding transcription factor activity"/>
    <property type="evidence" value="ECO:0007669"/>
    <property type="project" value="InterPro"/>
</dbReference>
<organism evidence="5 6">
    <name type="scientific">Corynebacterium pollutisoli</name>
    <dbReference type="NCBI Taxonomy" id="1610489"/>
    <lineage>
        <taxon>Bacteria</taxon>
        <taxon>Bacillati</taxon>
        <taxon>Actinomycetota</taxon>
        <taxon>Actinomycetes</taxon>
        <taxon>Mycobacteriales</taxon>
        <taxon>Corynebacteriaceae</taxon>
        <taxon>Corynebacterium</taxon>
    </lineage>
</organism>
<protein>
    <submittedName>
        <fullName evidence="5">Helix-turn-helix domain-containing protein</fullName>
    </submittedName>
</protein>
<dbReference type="EMBL" id="JAAYSN010000280">
    <property type="protein sequence ID" value="NLP40041.1"/>
    <property type="molecule type" value="Genomic_DNA"/>
</dbReference>
<evidence type="ECO:0000313" key="5">
    <source>
        <dbReference type="EMBL" id="NLP40041.1"/>
    </source>
</evidence>
<reference evidence="5 6" key="1">
    <citation type="journal article" date="2020" name="Biotechnol. Biofuels">
        <title>New insights from the biogas microbiome by comprehensive genome-resolved metagenomics of nearly 1600 species originating from multiple anaerobic digesters.</title>
        <authorList>
            <person name="Campanaro S."/>
            <person name="Treu L."/>
            <person name="Rodriguez-R L.M."/>
            <person name="Kovalovszki A."/>
            <person name="Ziels R.M."/>
            <person name="Maus I."/>
            <person name="Zhu X."/>
            <person name="Kougias P.G."/>
            <person name="Basile A."/>
            <person name="Luo G."/>
            <person name="Schluter A."/>
            <person name="Konstantinidis K.T."/>
            <person name="Angelidaki I."/>
        </authorList>
    </citation>
    <scope>NUCLEOTIDE SEQUENCE [LARGE SCALE GENOMIC DNA]</scope>
    <source>
        <strain evidence="5">AS23ysBPME_344</strain>
    </source>
</reference>
<dbReference type="InterPro" id="IPR035418">
    <property type="entry name" value="AraC-bd_2"/>
</dbReference>
<evidence type="ECO:0000256" key="1">
    <source>
        <dbReference type="ARBA" id="ARBA00023015"/>
    </source>
</evidence>
<dbReference type="PANTHER" id="PTHR46796:SF6">
    <property type="entry name" value="ARAC SUBFAMILY"/>
    <property type="match status" value="1"/>
</dbReference>
<accession>A0A7X8MYW8</accession>
<keyword evidence="1" id="KW-0805">Transcription regulation</keyword>
<comment type="caution">
    <text evidence="5">The sequence shown here is derived from an EMBL/GenBank/DDBJ whole genome shotgun (WGS) entry which is preliminary data.</text>
</comment>
<gene>
    <name evidence="5" type="ORF">GX356_10070</name>
</gene>
<dbReference type="InterPro" id="IPR018060">
    <property type="entry name" value="HTH_AraC"/>
</dbReference>
<dbReference type="InterPro" id="IPR009057">
    <property type="entry name" value="Homeodomain-like_sf"/>
</dbReference>
<proteinExistence type="predicted"/>
<dbReference type="InterPro" id="IPR050204">
    <property type="entry name" value="AraC_XylS_family_regulators"/>
</dbReference>
<name>A0A7X8MYW8_9CORY</name>
<dbReference type="SUPFAM" id="SSF46689">
    <property type="entry name" value="Homeodomain-like"/>
    <property type="match status" value="1"/>
</dbReference>
<dbReference type="Gene3D" id="1.10.10.60">
    <property type="entry name" value="Homeodomain-like"/>
    <property type="match status" value="1"/>
</dbReference>
<dbReference type="SMART" id="SM00342">
    <property type="entry name" value="HTH_ARAC"/>
    <property type="match status" value="1"/>
</dbReference>
<dbReference type="PROSITE" id="PS01124">
    <property type="entry name" value="HTH_ARAC_FAMILY_2"/>
    <property type="match status" value="1"/>
</dbReference>
<evidence type="ECO:0000256" key="2">
    <source>
        <dbReference type="ARBA" id="ARBA00023125"/>
    </source>
</evidence>
<keyword evidence="2" id="KW-0238">DNA-binding</keyword>
<dbReference type="InterPro" id="IPR020449">
    <property type="entry name" value="Tscrpt_reg_AraC-type_HTH"/>
</dbReference>
<dbReference type="Proteomes" id="UP000568696">
    <property type="component" value="Unassembled WGS sequence"/>
</dbReference>
<evidence type="ECO:0000313" key="6">
    <source>
        <dbReference type="Proteomes" id="UP000568696"/>
    </source>
</evidence>
<dbReference type="PROSITE" id="PS00041">
    <property type="entry name" value="HTH_ARAC_FAMILY_1"/>
    <property type="match status" value="1"/>
</dbReference>
<dbReference type="Pfam" id="PF12833">
    <property type="entry name" value="HTH_18"/>
    <property type="match status" value="1"/>
</dbReference>
<feature type="domain" description="HTH araC/xylS-type" evidence="4">
    <location>
        <begin position="227"/>
        <end position="326"/>
    </location>
</feature>
<dbReference type="GO" id="GO:0043565">
    <property type="term" value="F:sequence-specific DNA binding"/>
    <property type="evidence" value="ECO:0007669"/>
    <property type="project" value="InterPro"/>
</dbReference>
<evidence type="ECO:0000259" key="4">
    <source>
        <dbReference type="PROSITE" id="PS01124"/>
    </source>
</evidence>
<dbReference type="PRINTS" id="PR00032">
    <property type="entry name" value="HTHARAC"/>
</dbReference>
<keyword evidence="3" id="KW-0804">Transcription</keyword>